<dbReference type="HOGENOM" id="CLU_684881_0_0_10"/>
<dbReference type="PANTHER" id="PTHR14859">
    <property type="entry name" value="CALCOFLUOR WHITE HYPERSENSITIVE PROTEIN PRECURSOR"/>
    <property type="match status" value="1"/>
</dbReference>
<dbReference type="Gene3D" id="3.60.10.10">
    <property type="entry name" value="Endonuclease/exonuclease/phosphatase"/>
    <property type="match status" value="1"/>
</dbReference>
<dbReference type="Gene3D" id="2.60.40.1740">
    <property type="entry name" value="hypothetical protein (bacova_03559)"/>
    <property type="match status" value="1"/>
</dbReference>
<dbReference type="GO" id="GO:0006506">
    <property type="term" value="P:GPI anchor biosynthetic process"/>
    <property type="evidence" value="ECO:0007669"/>
    <property type="project" value="TreeGrafter"/>
</dbReference>
<feature type="domain" description="Endonuclease/exonuclease/phosphatase" evidence="1">
    <location>
        <begin position="188"/>
        <end position="337"/>
    </location>
</feature>
<dbReference type="InterPro" id="IPR005135">
    <property type="entry name" value="Endo/exonuclease/phosphatase"/>
</dbReference>
<dbReference type="KEGG" id="psn:Pedsa_2387"/>
<evidence type="ECO:0000313" key="3">
    <source>
        <dbReference type="EMBL" id="ADY52935.1"/>
    </source>
</evidence>
<dbReference type="RefSeq" id="WP_013633421.1">
    <property type="nucleotide sequence ID" value="NC_015177.1"/>
</dbReference>
<name>F0SE09_PSESL</name>
<dbReference type="InterPro" id="IPR036691">
    <property type="entry name" value="Endo/exonu/phosph_ase_sf"/>
</dbReference>
<keyword evidence="4" id="KW-1185">Reference proteome</keyword>
<dbReference type="InterPro" id="IPR013728">
    <property type="entry name" value="BT_3987-like_N"/>
</dbReference>
<evidence type="ECO:0000259" key="1">
    <source>
        <dbReference type="Pfam" id="PF03372"/>
    </source>
</evidence>
<reference evidence="3 4" key="1">
    <citation type="journal article" date="2011" name="Stand. Genomic Sci.">
        <title>Complete genome sequence of the gliding, heparinolytic Pedobacter saltans type strain (113).</title>
        <authorList>
            <person name="Liolios K."/>
            <person name="Sikorski J."/>
            <person name="Lu M."/>
            <person name="Nolan M."/>
            <person name="Lapidus A."/>
            <person name="Lucas S."/>
            <person name="Hammon N."/>
            <person name="Deshpande S."/>
            <person name="Cheng J.F."/>
            <person name="Tapia R."/>
            <person name="Han C."/>
            <person name="Goodwin L."/>
            <person name="Pitluck S."/>
            <person name="Huntemann M."/>
            <person name="Ivanova N."/>
            <person name="Pagani I."/>
            <person name="Mavromatis K."/>
            <person name="Ovchinikova G."/>
            <person name="Pati A."/>
            <person name="Chen A."/>
            <person name="Palaniappan K."/>
            <person name="Land M."/>
            <person name="Hauser L."/>
            <person name="Brambilla E.M."/>
            <person name="Kotsyurbenko O."/>
            <person name="Rohde M."/>
            <person name="Tindall B.J."/>
            <person name="Abt B."/>
            <person name="Goker M."/>
            <person name="Detter J.C."/>
            <person name="Woyke T."/>
            <person name="Bristow J."/>
            <person name="Eisen J.A."/>
            <person name="Markowitz V."/>
            <person name="Hugenholtz P."/>
            <person name="Klenk H.P."/>
            <person name="Kyrpides N.C."/>
        </authorList>
    </citation>
    <scope>NUCLEOTIDE SEQUENCE [LARGE SCALE GENOMIC DNA]</scope>
    <source>
        <strain evidence="4">ATCC 51119 / DSM 12145 / JCM 21818 / LMG 10337 / NBRC 100064 / NCIMB 13643</strain>
    </source>
</reference>
<dbReference type="InterPro" id="IPR051916">
    <property type="entry name" value="GPI-anchor_lipid_remodeler"/>
</dbReference>
<accession>F0SE09</accession>
<organism evidence="3 4">
    <name type="scientific">Pseudopedobacter saltans (strain ATCC 51119 / DSM 12145 / JCM 21818 / CCUG 39354 / LMG 10337 / NBRC 100064 / NCIMB 13643)</name>
    <name type="common">Pedobacter saltans</name>
    <dbReference type="NCBI Taxonomy" id="762903"/>
    <lineage>
        <taxon>Bacteria</taxon>
        <taxon>Pseudomonadati</taxon>
        <taxon>Bacteroidota</taxon>
        <taxon>Sphingobacteriia</taxon>
        <taxon>Sphingobacteriales</taxon>
        <taxon>Sphingobacteriaceae</taxon>
        <taxon>Pseudopedobacter</taxon>
    </lineage>
</organism>
<sequence length="402" mass="44535">MKHQTRLYHYMCVAFCLIVLGCKYDTDIPNPELYAKVYMPQAAESYSKHILQIADTAQTIIFGAAYGGPDYPKEDIKVKFKVDNDKVAEFNQNNGTSYMVLPAQSYTIDKFETQINKGALNSAALKIKVKTKDVLTPFVQYLLPISVESISGDVPLNEKLRTSYFLVEAQKDGMTIRVMSYGIKSGTVDMDAVAAVVNGFNPDFLVIREIDSKTTRSSGRDLPKILSGLINMPNYVFAAAQPFQNGDYGTVVYSKFPIIDSVKYQLKSTATEKGPVAIIKVKLKNQYDMIFAGTHLNASVAIRDPQATELYDLLAAYTNVPVILAGNFNDKATTGTVYQKFSTQFSFPCVTCPSNYPKASPTGNSDMLMFKPSDKFRVLNYTLGATSTSDHLPAVADLQFFY</sequence>
<evidence type="ECO:0000259" key="2">
    <source>
        <dbReference type="Pfam" id="PF08522"/>
    </source>
</evidence>
<dbReference type="Pfam" id="PF08522">
    <property type="entry name" value="BT_3987-like_N"/>
    <property type="match status" value="1"/>
</dbReference>
<reference evidence="4" key="2">
    <citation type="submission" date="2011-02" db="EMBL/GenBank/DDBJ databases">
        <title>The complete genome of Pedobacter saltans DSM 12145.</title>
        <authorList>
            <consortium name="US DOE Joint Genome Institute (JGI-PGF)"/>
            <person name="Lucas S."/>
            <person name="Copeland A."/>
            <person name="Lapidus A."/>
            <person name="Bruce D."/>
            <person name="Goodwin L."/>
            <person name="Pitluck S."/>
            <person name="Kyrpides N."/>
            <person name="Mavromatis K."/>
            <person name="Pagani I."/>
            <person name="Ivanova N."/>
            <person name="Ovchinnikova G."/>
            <person name="Lu M."/>
            <person name="Detter J.C."/>
            <person name="Han C."/>
            <person name="Land M."/>
            <person name="Hauser L."/>
            <person name="Markowitz V."/>
            <person name="Cheng J.-F."/>
            <person name="Hugenholtz P."/>
            <person name="Woyke T."/>
            <person name="Wu D."/>
            <person name="Tindall B."/>
            <person name="Pomrenke H.G."/>
            <person name="Brambilla E."/>
            <person name="Klenk H.-P."/>
            <person name="Eisen J.A."/>
        </authorList>
    </citation>
    <scope>NUCLEOTIDE SEQUENCE [LARGE SCALE GENOMIC DNA]</scope>
    <source>
        <strain evidence="4">ATCC 51119 / DSM 12145 / JCM 21818 / LMG 10337 / NBRC 100064 / NCIMB 13643</strain>
    </source>
</reference>
<dbReference type="AlphaFoldDB" id="F0SE09"/>
<dbReference type="PROSITE" id="PS51257">
    <property type="entry name" value="PROKAR_LIPOPROTEIN"/>
    <property type="match status" value="1"/>
</dbReference>
<dbReference type="PANTHER" id="PTHR14859:SF15">
    <property type="entry name" value="ENDONUCLEASE_EXONUCLEASE_PHOSPHATASE DOMAIN-CONTAINING PROTEIN"/>
    <property type="match status" value="1"/>
</dbReference>
<dbReference type="OrthoDB" id="1434826at2"/>
<dbReference type="Proteomes" id="UP000000310">
    <property type="component" value="Chromosome"/>
</dbReference>
<dbReference type="GO" id="GO:0003824">
    <property type="term" value="F:catalytic activity"/>
    <property type="evidence" value="ECO:0007669"/>
    <property type="project" value="InterPro"/>
</dbReference>
<dbReference type="SUPFAM" id="SSF56219">
    <property type="entry name" value="DNase I-like"/>
    <property type="match status" value="1"/>
</dbReference>
<dbReference type="eggNOG" id="COG3568">
    <property type="taxonomic scope" value="Bacteria"/>
</dbReference>
<feature type="domain" description="BT-3987-like N-terminal" evidence="2">
    <location>
        <begin position="35"/>
        <end position="153"/>
    </location>
</feature>
<evidence type="ECO:0000313" key="4">
    <source>
        <dbReference type="Proteomes" id="UP000000310"/>
    </source>
</evidence>
<protein>
    <recommendedName>
        <fullName evidence="5">Endonuclease/exonuclease/phosphatase domain-containing protein</fullName>
    </recommendedName>
</protein>
<dbReference type="EMBL" id="CP002545">
    <property type="protein sequence ID" value="ADY52935.1"/>
    <property type="molecule type" value="Genomic_DNA"/>
</dbReference>
<dbReference type="Pfam" id="PF03372">
    <property type="entry name" value="Exo_endo_phos"/>
    <property type="match status" value="1"/>
</dbReference>
<dbReference type="GO" id="GO:0016020">
    <property type="term" value="C:membrane"/>
    <property type="evidence" value="ECO:0007669"/>
    <property type="project" value="GOC"/>
</dbReference>
<evidence type="ECO:0008006" key="5">
    <source>
        <dbReference type="Google" id="ProtNLM"/>
    </source>
</evidence>
<gene>
    <name evidence="3" type="ordered locus">Pedsa_2387</name>
</gene>
<proteinExistence type="predicted"/>
<dbReference type="STRING" id="762903.Pedsa_2387"/>